<feature type="domain" description="Cytochrome C Planctomycete-type" evidence="5">
    <location>
        <begin position="41"/>
        <end position="98"/>
    </location>
</feature>
<dbReference type="PATRIC" id="fig|243090.15.peg.2514"/>
<evidence type="ECO:0000313" key="7">
    <source>
        <dbReference type="Proteomes" id="UP000001025"/>
    </source>
</evidence>
<feature type="repeat" description="WD" evidence="3">
    <location>
        <begin position="267"/>
        <end position="308"/>
    </location>
</feature>
<dbReference type="CDD" id="cd00200">
    <property type="entry name" value="WD40"/>
    <property type="match status" value="1"/>
</dbReference>
<keyword evidence="7" id="KW-1185">Reference proteome</keyword>
<dbReference type="SUPFAM" id="SSF46626">
    <property type="entry name" value="Cytochrome c"/>
    <property type="match status" value="1"/>
</dbReference>
<evidence type="ECO:0000313" key="6">
    <source>
        <dbReference type="EMBL" id="CAD78372.1"/>
    </source>
</evidence>
<dbReference type="EMBL" id="BX294141">
    <property type="protein sequence ID" value="CAD78372.1"/>
    <property type="molecule type" value="Genomic_DNA"/>
</dbReference>
<evidence type="ECO:0000256" key="2">
    <source>
        <dbReference type="ARBA" id="ARBA00022737"/>
    </source>
</evidence>
<name>Q7UGF7_RHOBA</name>
<feature type="chain" id="PRO_5004292152" evidence="4">
    <location>
        <begin position="27"/>
        <end position="930"/>
    </location>
</feature>
<proteinExistence type="predicted"/>
<dbReference type="PANTHER" id="PTHR19879:SF9">
    <property type="entry name" value="TRANSCRIPTION INITIATION FACTOR TFIID SUBUNIT 5"/>
    <property type="match status" value="1"/>
</dbReference>
<evidence type="ECO:0000256" key="1">
    <source>
        <dbReference type="ARBA" id="ARBA00022574"/>
    </source>
</evidence>
<dbReference type="InterPro" id="IPR019775">
    <property type="entry name" value="WD40_repeat_CS"/>
</dbReference>
<dbReference type="PANTHER" id="PTHR19879">
    <property type="entry name" value="TRANSCRIPTION INITIATION FACTOR TFIID"/>
    <property type="match status" value="1"/>
</dbReference>
<dbReference type="eggNOG" id="COG2319">
    <property type="taxonomic scope" value="Bacteria"/>
</dbReference>
<dbReference type="InterPro" id="IPR011429">
    <property type="entry name" value="Cyt_c_Planctomycete-type"/>
</dbReference>
<dbReference type="GO" id="GO:0009055">
    <property type="term" value="F:electron transfer activity"/>
    <property type="evidence" value="ECO:0007669"/>
    <property type="project" value="InterPro"/>
</dbReference>
<dbReference type="Gene3D" id="2.130.10.10">
    <property type="entry name" value="YVTN repeat-like/Quinoprotein amine dehydrogenase"/>
    <property type="match status" value="1"/>
</dbReference>
<dbReference type="STRING" id="243090.RB5247"/>
<dbReference type="EnsemblBacteria" id="CAD78372">
    <property type="protein sequence ID" value="CAD78372"/>
    <property type="gene ID" value="RB5247"/>
</dbReference>
<accession>Q7UGF7</accession>
<keyword evidence="1 3" id="KW-0853">WD repeat</keyword>
<dbReference type="InterPro" id="IPR036909">
    <property type="entry name" value="Cyt_c-like_dom_sf"/>
</dbReference>
<dbReference type="InterPro" id="IPR001680">
    <property type="entry name" value="WD40_rpt"/>
</dbReference>
<dbReference type="InterPro" id="IPR015943">
    <property type="entry name" value="WD40/YVTN_repeat-like_dom_sf"/>
</dbReference>
<dbReference type="SMART" id="SM00320">
    <property type="entry name" value="WD40"/>
    <property type="match status" value="4"/>
</dbReference>
<reference evidence="6 7" key="1">
    <citation type="journal article" date="2003" name="Proc. Natl. Acad. Sci. U.S.A.">
        <title>Complete genome sequence of the marine planctomycete Pirellula sp. strain 1.</title>
        <authorList>
            <person name="Gloeckner F.O."/>
            <person name="Kube M."/>
            <person name="Bauer M."/>
            <person name="Teeling H."/>
            <person name="Lombardot T."/>
            <person name="Ludwig W."/>
            <person name="Gade D."/>
            <person name="Beck A."/>
            <person name="Borzym K."/>
            <person name="Heitmann K."/>
            <person name="Rabus R."/>
            <person name="Schlesner H."/>
            <person name="Amann R."/>
            <person name="Reinhardt R."/>
        </authorList>
    </citation>
    <scope>NUCLEOTIDE SEQUENCE [LARGE SCALE GENOMIC DNA]</scope>
    <source>
        <strain evidence="7">DSM 10527 / NCIMB 13988 / SH1</strain>
    </source>
</reference>
<feature type="repeat" description="WD" evidence="3">
    <location>
        <begin position="309"/>
        <end position="350"/>
    </location>
</feature>
<evidence type="ECO:0000256" key="3">
    <source>
        <dbReference type="PROSITE-ProRule" id="PRU00221"/>
    </source>
</evidence>
<feature type="signal peptide" evidence="4">
    <location>
        <begin position="1"/>
        <end position="26"/>
    </location>
</feature>
<dbReference type="Proteomes" id="UP000001025">
    <property type="component" value="Chromosome"/>
</dbReference>
<dbReference type="OrthoDB" id="226265at2"/>
<dbReference type="AlphaFoldDB" id="Q7UGF7"/>
<gene>
    <name evidence="6" type="ordered locus">RB5247</name>
</gene>
<dbReference type="GO" id="GO:0020037">
    <property type="term" value="F:heme binding"/>
    <property type="evidence" value="ECO:0007669"/>
    <property type="project" value="InterPro"/>
</dbReference>
<dbReference type="KEGG" id="rba:RB5247"/>
<dbReference type="InterPro" id="IPR036322">
    <property type="entry name" value="WD40_repeat_dom_sf"/>
</dbReference>
<keyword evidence="4" id="KW-0732">Signal</keyword>
<dbReference type="HOGENOM" id="CLU_309240_0_0_0"/>
<dbReference type="PROSITE" id="PS50294">
    <property type="entry name" value="WD_REPEATS_REGION"/>
    <property type="match status" value="3"/>
</dbReference>
<dbReference type="Pfam" id="PF00400">
    <property type="entry name" value="WD40"/>
    <property type="match status" value="3"/>
</dbReference>
<dbReference type="PROSITE" id="PS50082">
    <property type="entry name" value="WD_REPEATS_2"/>
    <property type="match status" value="3"/>
</dbReference>
<feature type="repeat" description="WD" evidence="3">
    <location>
        <begin position="225"/>
        <end position="266"/>
    </location>
</feature>
<sequence>MKRSPMRTHCIYLLLAVCCSSMNAHAVDFVEDVAPILQTYCTGCHAEDDAQGGLAMDTHAALLRGGDSGLALTPGVVSSSRMFLMASGKLEPVMPPDDMEGPSEEELAILADWIEQGAQGPDGEMPIRRDLKTPKIATSADANLPVTAIARSNDGAWQATAKFGAITLVNVASGESKEVANPWGKVNSLQFSGDSTQLLAASGLTGGYGQATLFHVADGSVLKELVGHRDVLYAAEFSPDGKRIATAGYDRKILIWDTSTGEVVQELLGHNGAIFGLAFSPDGTLLISACADETVKVWEVATGQRLDTLSQPEGEVNRVLFSKDGRWMLAGGADNRLRVWKLVSKTEAAINPIVQTRFVDESPISGMALTPDGRGLVIVSEAGNAKVLRTDDWSVVGAMEPLGETPSDLFVSKDGTSVTIGLMDGRVVKRVLPEIVPRDSGPRRTTLEPVYLDLGPLVSLDESSLDFTDGVADVRRGCEVIGSLTTRGEQDCYRFSARRGETWMIEADATSGDLDPKIVLLDEAGQPLLRTRLQAVRDTYFTFRGKNSGQVNDFRLFGWQEIGLNQYLYSSGEVTRTWRHPRGPDSGFDVYPGAGNRHTYFGTTHTTHALGEPAYVVRELGLEEEPEPNGLPVFDVFYENDDDPSRVAGESSRLDFVAPRDGNFTVCVGDTRGHFEDDFLYRLRIRPAAPSYSASIGKMNASLPPGAGRKIDLNVQRIDGFDGPITFELDDLPSGWHSNFPVVVEANQYSAEGAIFVPSGTKPPAEPVDLRVTATAEILDRRVERDAGTIKGLTVGTPPSVIPMIQPIDRNVPENEDWTLVIPRGTTVSARIVLRRGKDAKGNVNNGEIRFGGEGSGHNASHGVYVDNIGLSGLLVLPDENERELFITADPVAALGKRSLFLISANDGGVASFPITIDVQDATTLSASAD</sequence>
<dbReference type="SUPFAM" id="SSF50978">
    <property type="entry name" value="WD40 repeat-like"/>
    <property type="match status" value="1"/>
</dbReference>
<keyword evidence="2" id="KW-0677">Repeat</keyword>
<dbReference type="InParanoid" id="Q7UGF7"/>
<dbReference type="Pfam" id="PF07635">
    <property type="entry name" value="PSCyt1"/>
    <property type="match status" value="1"/>
</dbReference>
<dbReference type="PROSITE" id="PS00678">
    <property type="entry name" value="WD_REPEATS_1"/>
    <property type="match status" value="2"/>
</dbReference>
<evidence type="ECO:0000259" key="5">
    <source>
        <dbReference type="Pfam" id="PF07635"/>
    </source>
</evidence>
<dbReference type="eggNOG" id="COG3748">
    <property type="taxonomic scope" value="Bacteria"/>
</dbReference>
<evidence type="ECO:0000256" key="4">
    <source>
        <dbReference type="SAM" id="SignalP"/>
    </source>
</evidence>
<organism evidence="6 7">
    <name type="scientific">Rhodopirellula baltica (strain DSM 10527 / NCIMB 13988 / SH1)</name>
    <dbReference type="NCBI Taxonomy" id="243090"/>
    <lineage>
        <taxon>Bacteria</taxon>
        <taxon>Pseudomonadati</taxon>
        <taxon>Planctomycetota</taxon>
        <taxon>Planctomycetia</taxon>
        <taxon>Pirellulales</taxon>
        <taxon>Pirellulaceae</taxon>
        <taxon>Rhodopirellula</taxon>
    </lineage>
</organism>
<protein>
    <submittedName>
        <fullName evidence="6">WD-repeat containing protein</fullName>
    </submittedName>
</protein>